<dbReference type="FunFam" id="3.30.160.60:FF:000145">
    <property type="entry name" value="Zinc finger protein 574"/>
    <property type="match status" value="6"/>
</dbReference>
<feature type="domain" description="C2H2-type" evidence="12">
    <location>
        <begin position="32"/>
        <end position="60"/>
    </location>
</feature>
<feature type="domain" description="C2H2-type" evidence="12">
    <location>
        <begin position="557"/>
        <end position="584"/>
    </location>
</feature>
<evidence type="ECO:0000256" key="10">
    <source>
        <dbReference type="ARBA" id="ARBA00023242"/>
    </source>
</evidence>
<keyword evidence="8" id="KW-0238">DNA-binding</keyword>
<reference evidence="13 14" key="1">
    <citation type="submission" date="2016-03" db="EMBL/GenBank/DDBJ databases">
        <title>Cyphomyrmex costatus WGS genome.</title>
        <authorList>
            <person name="Nygaard S."/>
            <person name="Hu H."/>
            <person name="Boomsma J."/>
            <person name="Zhang G."/>
        </authorList>
    </citation>
    <scope>NUCLEOTIDE SEQUENCE [LARGE SCALE GENOMIC DNA]</scope>
    <source>
        <strain evidence="13">MS0001</strain>
        <tissue evidence="13">Whole body</tissue>
    </source>
</reference>
<dbReference type="GO" id="GO:0008270">
    <property type="term" value="F:zinc ion binding"/>
    <property type="evidence" value="ECO:0007669"/>
    <property type="project" value="UniProtKB-KW"/>
</dbReference>
<evidence type="ECO:0000313" key="13">
    <source>
        <dbReference type="EMBL" id="KYN06290.1"/>
    </source>
</evidence>
<feature type="domain" description="C2H2-type" evidence="12">
    <location>
        <begin position="819"/>
        <end position="846"/>
    </location>
</feature>
<dbReference type="FunFam" id="3.30.160.60:FF:000110">
    <property type="entry name" value="Zinc finger protein-like"/>
    <property type="match status" value="2"/>
</dbReference>
<keyword evidence="3" id="KW-0479">Metal-binding</keyword>
<keyword evidence="6" id="KW-0862">Zinc</keyword>
<dbReference type="FunFam" id="3.30.160.60:FF:000065">
    <property type="entry name" value="B-cell CLL/lymphoma 6, member B"/>
    <property type="match status" value="1"/>
</dbReference>
<evidence type="ECO:0000256" key="2">
    <source>
        <dbReference type="ARBA" id="ARBA00004123"/>
    </source>
</evidence>
<evidence type="ECO:0000256" key="8">
    <source>
        <dbReference type="ARBA" id="ARBA00023125"/>
    </source>
</evidence>
<protein>
    <recommendedName>
        <fullName evidence="12">C2H2-type domain-containing protein</fullName>
    </recommendedName>
</protein>
<dbReference type="SUPFAM" id="SSF57667">
    <property type="entry name" value="beta-beta-alpha zinc fingers"/>
    <property type="match status" value="14"/>
</dbReference>
<evidence type="ECO:0000256" key="4">
    <source>
        <dbReference type="ARBA" id="ARBA00022737"/>
    </source>
</evidence>
<dbReference type="PROSITE" id="PS00028">
    <property type="entry name" value="ZINC_FINGER_C2H2_1"/>
    <property type="match status" value="21"/>
</dbReference>
<comment type="subcellular location">
    <subcellularLocation>
        <location evidence="2">Nucleus</location>
    </subcellularLocation>
</comment>
<feature type="domain" description="C2H2-type" evidence="12">
    <location>
        <begin position="74"/>
        <end position="101"/>
    </location>
</feature>
<gene>
    <name evidence="13" type="ORF">ALC62_02782</name>
</gene>
<feature type="domain" description="C2H2-type" evidence="12">
    <location>
        <begin position="138"/>
        <end position="165"/>
    </location>
</feature>
<dbReference type="Proteomes" id="UP000078542">
    <property type="component" value="Unassembled WGS sequence"/>
</dbReference>
<feature type="domain" description="C2H2-type" evidence="12">
    <location>
        <begin position="306"/>
        <end position="333"/>
    </location>
</feature>
<evidence type="ECO:0000256" key="5">
    <source>
        <dbReference type="ARBA" id="ARBA00022771"/>
    </source>
</evidence>
<proteinExistence type="predicted"/>
<feature type="domain" description="C2H2-type" evidence="12">
    <location>
        <begin position="334"/>
        <end position="362"/>
    </location>
</feature>
<comment type="function">
    <text evidence="1">May be involved in transcriptional regulation.</text>
</comment>
<dbReference type="InterPro" id="IPR013087">
    <property type="entry name" value="Znf_C2H2_type"/>
</dbReference>
<dbReference type="FunFam" id="3.30.160.60:FF:000363">
    <property type="entry name" value="Zinc finger protein 239"/>
    <property type="match status" value="2"/>
</dbReference>
<feature type="domain" description="C2H2-type" evidence="12">
    <location>
        <begin position="194"/>
        <end position="222"/>
    </location>
</feature>
<feature type="domain" description="C2H2-type" evidence="12">
    <location>
        <begin position="376"/>
        <end position="403"/>
    </location>
</feature>
<dbReference type="Pfam" id="PF00096">
    <property type="entry name" value="zf-C2H2"/>
    <property type="match status" value="19"/>
</dbReference>
<keyword evidence="14" id="KW-1185">Reference proteome</keyword>
<feature type="domain" description="C2H2-type" evidence="12">
    <location>
        <begin position="777"/>
        <end position="805"/>
    </location>
</feature>
<feature type="domain" description="C2H2-type" evidence="12">
    <location>
        <begin position="749"/>
        <end position="776"/>
    </location>
</feature>
<dbReference type="PANTHER" id="PTHR16515">
    <property type="entry name" value="PR DOMAIN ZINC FINGER PROTEIN"/>
    <property type="match status" value="1"/>
</dbReference>
<feature type="domain" description="C2H2-type" evidence="12">
    <location>
        <begin position="499"/>
        <end position="526"/>
    </location>
</feature>
<name>A0A151IMW0_9HYME</name>
<evidence type="ECO:0000256" key="11">
    <source>
        <dbReference type="PROSITE-ProRule" id="PRU00042"/>
    </source>
</evidence>
<evidence type="ECO:0000256" key="7">
    <source>
        <dbReference type="ARBA" id="ARBA00023015"/>
    </source>
</evidence>
<evidence type="ECO:0000256" key="3">
    <source>
        <dbReference type="ARBA" id="ARBA00022723"/>
    </source>
</evidence>
<keyword evidence="10" id="KW-0539">Nucleus</keyword>
<feature type="domain" description="C2H2-type" evidence="12">
    <location>
        <begin position="685"/>
        <end position="712"/>
    </location>
</feature>
<evidence type="ECO:0000256" key="6">
    <source>
        <dbReference type="ARBA" id="ARBA00022833"/>
    </source>
</evidence>
<feature type="domain" description="C2H2-type" evidence="12">
    <location>
        <begin position="585"/>
        <end position="613"/>
    </location>
</feature>
<evidence type="ECO:0000256" key="1">
    <source>
        <dbReference type="ARBA" id="ARBA00003767"/>
    </source>
</evidence>
<dbReference type="SMART" id="SM00355">
    <property type="entry name" value="ZnF_C2H2"/>
    <property type="match status" value="23"/>
</dbReference>
<evidence type="ECO:0000313" key="14">
    <source>
        <dbReference type="Proteomes" id="UP000078542"/>
    </source>
</evidence>
<keyword evidence="9" id="KW-0804">Transcription</keyword>
<dbReference type="PANTHER" id="PTHR16515:SF49">
    <property type="entry name" value="GASTRULA ZINC FINGER PROTEIN XLCGF49.1-LIKE-RELATED"/>
    <property type="match status" value="1"/>
</dbReference>
<feature type="domain" description="C2H2-type" evidence="12">
    <location>
        <begin position="446"/>
        <end position="473"/>
    </location>
</feature>
<feature type="domain" description="C2H2-type" evidence="12">
    <location>
        <begin position="166"/>
        <end position="193"/>
    </location>
</feature>
<evidence type="ECO:0000256" key="9">
    <source>
        <dbReference type="ARBA" id="ARBA00023163"/>
    </source>
</evidence>
<sequence>MRPHKCGTCNKEFKNKSHLSRHERTHNGEKPYQCEFCEKTFRLKATLIEHIVAKHYDDERYKSNKDLYTGGVSYKCGTCSKAFKKKTHLTKHERTHNGEKPYQCEFCEKTFRLHMVSKHYNDERYKSNKDLYTGGVSYKCGTCNKEFMQKSILRVHERTHIRKQPYLCEFCGLVFRFKSNLIRHGRIHNDEKPYQCEFCGKTFSQNVNLRRHMVAKHYNDERYKSNKDLYTGGVTYKCGTCNKEFKNKAHLTKHERTHNGDKPYKCEFCGMTFSQNNNLRRHMVAKHYNDERYKSNKDLYTGGVTYKCGTCNKEFKNKAHLTKHERTHNGDKPYKCEFCGMTFSQNNNLRRHMVAKHYNDERYKSNKDLYTGGVSCKCGTCNKEFKTKAQLCRHELIHTGEKPYQCEFCSQIFSQNGHRRQHIVATHYNDERYKSNKDLYTGGVSYKCGTCNKEFKHKSILIVHERTHIRKQPYLCEFCGLVFSTNRLNIDVQVEMRPHECGTCDKRFSSKWNLNRHERIHNNERQYQCEFCGMTFSITMMNVTSLIRTYILEVYHTKCGTCNKEFKNKAHLTKHERTHNGEKPYKCEFCEKTFSQNKNLRRHMVAKHYNDERYKSNKDLYTGGVSYKCGTCNKEFKNKAHLTKHERTHNGEKPYKCEFCEKTFSITMMNVTSLIRTYILEVYHTKCGTCNKEFKNKAHLTKHERTHNGEKPYKCEFCEKTFRQHIVATHYNDERYKSNKDLYTGGVSYKCGTCNKEFKNKAHLTKHERTHNGEKPYKCEFCEKTFSQNKNLRRHIVAKHYNDERYKSNKDLYTGGVSYKCGTCNKEFKNKAHLTKHERTHNGEKPYQCEFCEKIFRWVFK</sequence>
<dbReference type="FunFam" id="3.30.160.60:FF:002343">
    <property type="entry name" value="Zinc finger protein 33A"/>
    <property type="match status" value="1"/>
</dbReference>
<dbReference type="AlphaFoldDB" id="A0A151IMW0"/>
<dbReference type="EMBL" id="KQ977019">
    <property type="protein sequence ID" value="KYN06290.1"/>
    <property type="molecule type" value="Genomic_DNA"/>
</dbReference>
<dbReference type="InterPro" id="IPR050331">
    <property type="entry name" value="Zinc_finger"/>
</dbReference>
<feature type="domain" description="C2H2-type" evidence="12">
    <location>
        <begin position="404"/>
        <end position="432"/>
    </location>
</feature>
<dbReference type="Gene3D" id="3.30.160.60">
    <property type="entry name" value="Classic Zinc Finger"/>
    <property type="match status" value="26"/>
</dbReference>
<dbReference type="InterPro" id="IPR036236">
    <property type="entry name" value="Znf_C2H2_sf"/>
</dbReference>
<evidence type="ECO:0000259" key="12">
    <source>
        <dbReference type="PROSITE" id="PS50157"/>
    </source>
</evidence>
<dbReference type="PROSITE" id="PS50157">
    <property type="entry name" value="ZINC_FINGER_C2H2_2"/>
    <property type="match status" value="21"/>
</dbReference>
<organism evidence="13 14">
    <name type="scientific">Cyphomyrmex costatus</name>
    <dbReference type="NCBI Taxonomy" id="456900"/>
    <lineage>
        <taxon>Eukaryota</taxon>
        <taxon>Metazoa</taxon>
        <taxon>Ecdysozoa</taxon>
        <taxon>Arthropoda</taxon>
        <taxon>Hexapoda</taxon>
        <taxon>Insecta</taxon>
        <taxon>Pterygota</taxon>
        <taxon>Neoptera</taxon>
        <taxon>Endopterygota</taxon>
        <taxon>Hymenoptera</taxon>
        <taxon>Apocrita</taxon>
        <taxon>Aculeata</taxon>
        <taxon>Formicoidea</taxon>
        <taxon>Formicidae</taxon>
        <taxon>Myrmicinae</taxon>
        <taxon>Cyphomyrmex</taxon>
    </lineage>
</organism>
<keyword evidence="5 11" id="KW-0863">Zinc-finger</keyword>
<accession>A0A151IMW0</accession>
<dbReference type="FunFam" id="3.30.160.60:FF:000671">
    <property type="entry name" value="Zinc finger protein 26"/>
    <property type="match status" value="1"/>
</dbReference>
<feature type="domain" description="C2H2-type" evidence="12">
    <location>
        <begin position="627"/>
        <end position="654"/>
    </location>
</feature>
<feature type="domain" description="C2H2-type" evidence="12">
    <location>
        <begin position="236"/>
        <end position="263"/>
    </location>
</feature>
<dbReference type="GO" id="GO:0003677">
    <property type="term" value="F:DNA binding"/>
    <property type="evidence" value="ECO:0007669"/>
    <property type="project" value="UniProtKB-KW"/>
</dbReference>
<feature type="domain" description="C2H2-type" evidence="12">
    <location>
        <begin position="264"/>
        <end position="292"/>
    </location>
</feature>
<keyword evidence="4" id="KW-0677">Repeat</keyword>
<dbReference type="STRING" id="456900.A0A151IMW0"/>
<dbReference type="FunFam" id="3.30.160.60:FF:000045">
    <property type="entry name" value="ZFP69 zinc finger protein B"/>
    <property type="match status" value="2"/>
</dbReference>
<feature type="domain" description="C2H2-type" evidence="12">
    <location>
        <begin position="4"/>
        <end position="31"/>
    </location>
</feature>
<dbReference type="GO" id="GO:0006355">
    <property type="term" value="P:regulation of DNA-templated transcription"/>
    <property type="evidence" value="ECO:0007669"/>
    <property type="project" value="UniProtKB-ARBA"/>
</dbReference>
<keyword evidence="7" id="KW-0805">Transcription regulation</keyword>
<dbReference type="GO" id="GO:0005634">
    <property type="term" value="C:nucleus"/>
    <property type="evidence" value="ECO:0007669"/>
    <property type="project" value="UniProtKB-SubCell"/>
</dbReference>